<comment type="caution">
    <text evidence="1">The sequence shown here is derived from an EMBL/GenBank/DDBJ whole genome shotgun (WGS) entry which is preliminary data.</text>
</comment>
<proteinExistence type="predicted"/>
<evidence type="ECO:0008006" key="3">
    <source>
        <dbReference type="Google" id="ProtNLM"/>
    </source>
</evidence>
<dbReference type="EMBL" id="JPKR02000003">
    <property type="protein sequence ID" value="KGD71910.1"/>
    <property type="molecule type" value="Genomic_DNA"/>
</dbReference>
<gene>
    <name evidence="1" type="ORF">HA49_13885</name>
</gene>
<dbReference type="OrthoDB" id="7057353at2"/>
<organism evidence="1 2">
    <name type="scientific">Tatumella morbirosei</name>
    <dbReference type="NCBI Taxonomy" id="642227"/>
    <lineage>
        <taxon>Bacteria</taxon>
        <taxon>Pseudomonadati</taxon>
        <taxon>Pseudomonadota</taxon>
        <taxon>Gammaproteobacteria</taxon>
        <taxon>Enterobacterales</taxon>
        <taxon>Erwiniaceae</taxon>
        <taxon>Tatumella</taxon>
    </lineage>
</organism>
<keyword evidence="2" id="KW-1185">Reference proteome</keyword>
<dbReference type="PROSITE" id="PS51257">
    <property type="entry name" value="PROKAR_LIPOPROTEIN"/>
    <property type="match status" value="1"/>
</dbReference>
<name>A0A095VB22_9GAMM</name>
<sequence length="170" mass="17853">MKKLLVCTGISAVFLSGCSAIDHNKNSTAAVNGLQLDNSGHYQYVKNYPASGQMVPDALKVQRCSVTAVSGAETRASGTMTGSLYTTRGTTSYSITSLGSPVTFVVGYTLSLGIHNSGIRYVFTHISQAQSHDGTLTNTGPASLWVGSNPQQTVAAFTQISDQINHCLSS</sequence>
<evidence type="ECO:0000313" key="1">
    <source>
        <dbReference type="EMBL" id="KGD71910.1"/>
    </source>
</evidence>
<reference evidence="1" key="1">
    <citation type="submission" date="2014-12" db="EMBL/GenBank/DDBJ databases">
        <title>The draft genome of the Tatumella morbirosei type strain, LMG23360T isolated from pineapple rot.</title>
        <authorList>
            <person name="Smits T.H."/>
            <person name="Palmer M."/>
            <person name="Venter S.N."/>
            <person name="Duffy B."/>
            <person name="Steenkamp E.T."/>
            <person name="Chan W.Y."/>
            <person name="Coutinho T.A."/>
            <person name="Coetzee M.P."/>
            <person name="De Maayer P."/>
        </authorList>
    </citation>
    <scope>NUCLEOTIDE SEQUENCE [LARGE SCALE GENOMIC DNA]</scope>
    <source>
        <strain evidence="1">LMG 23360</strain>
    </source>
</reference>
<dbReference type="eggNOG" id="ENOG50321U8">
    <property type="taxonomic scope" value="Bacteria"/>
</dbReference>
<dbReference type="RefSeq" id="WP_038021032.1">
    <property type="nucleotide sequence ID" value="NZ_JPKR02000003.1"/>
</dbReference>
<protein>
    <recommendedName>
        <fullName evidence="3">Lipoprotein</fullName>
    </recommendedName>
</protein>
<dbReference type="Proteomes" id="UP000029577">
    <property type="component" value="Unassembled WGS sequence"/>
</dbReference>
<dbReference type="AlphaFoldDB" id="A0A095VB22"/>
<accession>A0A095VB22</accession>
<evidence type="ECO:0000313" key="2">
    <source>
        <dbReference type="Proteomes" id="UP000029577"/>
    </source>
</evidence>